<dbReference type="Gene3D" id="2.70.70.10">
    <property type="entry name" value="Glucose Permease (Domain IIA)"/>
    <property type="match status" value="1"/>
</dbReference>
<feature type="domain" description="LysM" evidence="3">
    <location>
        <begin position="212"/>
        <end position="256"/>
    </location>
</feature>
<dbReference type="GO" id="GO:0004222">
    <property type="term" value="F:metalloendopeptidase activity"/>
    <property type="evidence" value="ECO:0007669"/>
    <property type="project" value="TreeGrafter"/>
</dbReference>
<gene>
    <name evidence="4" type="ORF">FDP22_14425</name>
</gene>
<name>A0A5B8G1C6_9RHOB</name>
<dbReference type="Proteomes" id="UP000305888">
    <property type="component" value="Chromosome"/>
</dbReference>
<keyword evidence="5" id="KW-1185">Reference proteome</keyword>
<dbReference type="PROSITE" id="PS51257">
    <property type="entry name" value="PROKAR_LIPOPROTEIN"/>
    <property type="match status" value="1"/>
</dbReference>
<dbReference type="Pfam" id="PF01551">
    <property type="entry name" value="Peptidase_M23"/>
    <property type="match status" value="1"/>
</dbReference>
<reference evidence="4 5" key="1">
    <citation type="submission" date="2019-06" db="EMBL/GenBank/DDBJ databases">
        <title>Genome sequence of Rhodobacteraceae bacterium D4M1.</title>
        <authorList>
            <person name="Cao J."/>
        </authorList>
    </citation>
    <scope>NUCLEOTIDE SEQUENCE [LARGE SCALE GENOMIC DNA]</scope>
    <source>
        <strain evidence="4 5">D4M1</strain>
    </source>
</reference>
<evidence type="ECO:0000313" key="5">
    <source>
        <dbReference type="Proteomes" id="UP000305888"/>
    </source>
</evidence>
<sequence>MFANHSRIRSVLLTGVAAATLAACSGGDREQSPADVTYQGSQPGSAAPGAPAGGQPDSRGVITYPDYQVVIARDGDTLEGIANRIGIPVAGLASYNGLPTSWRPRRGDTLVIPPDQQVQATPAPMTSYAPAIAAVPPLSGGSAPAETLYSAAPLTSPGPAPASPGSASAWSPELAESAIERAGTGGATAVPGIGTGSSLASDGQQTAGLQPVSHTVSPGETVYSISRLYNVPVSAIADLNNLGRDYTVRPGQRLSIPMTATANTTTVSADSVYVPGGQPEQMATPPSAADPLPAPLPQAVVPASPQLDQYRSNAPTTGVRLSSPVKGSVSKGYAPSGADRNDGIDFAAPAGSPVMAADDGEVALISNSLGGFGKILLIRHAGGLTTVYGRVDDVQVSKGDIVGRGQVIGSVAPADQPSLHFEVRRGAESVDPAGYL</sequence>
<dbReference type="KEGG" id="ppru:FDP22_14425"/>
<feature type="compositionally biased region" description="Polar residues" evidence="1">
    <location>
        <begin position="196"/>
        <end position="216"/>
    </location>
</feature>
<feature type="domain" description="LysM" evidence="3">
    <location>
        <begin position="68"/>
        <end position="112"/>
    </location>
</feature>
<dbReference type="AlphaFoldDB" id="A0A5B8G1C6"/>
<protein>
    <submittedName>
        <fullName evidence="4">LysM peptidoglycan-binding domain-containing protein</fullName>
    </submittedName>
</protein>
<dbReference type="Pfam" id="PF01476">
    <property type="entry name" value="LysM"/>
    <property type="match status" value="2"/>
</dbReference>
<dbReference type="PANTHER" id="PTHR21666:SF270">
    <property type="entry name" value="MUREIN HYDROLASE ACTIVATOR ENVC"/>
    <property type="match status" value="1"/>
</dbReference>
<dbReference type="EMBL" id="CP040818">
    <property type="protein sequence ID" value="QDL92872.1"/>
    <property type="molecule type" value="Genomic_DNA"/>
</dbReference>
<evidence type="ECO:0000259" key="3">
    <source>
        <dbReference type="PROSITE" id="PS51782"/>
    </source>
</evidence>
<dbReference type="CDD" id="cd00118">
    <property type="entry name" value="LysM"/>
    <property type="match status" value="2"/>
</dbReference>
<dbReference type="InterPro" id="IPR050570">
    <property type="entry name" value="Cell_wall_metabolism_enzyme"/>
</dbReference>
<feature type="chain" id="PRO_5022812839" evidence="2">
    <location>
        <begin position="23"/>
        <end position="436"/>
    </location>
</feature>
<evidence type="ECO:0000256" key="2">
    <source>
        <dbReference type="SAM" id="SignalP"/>
    </source>
</evidence>
<dbReference type="OrthoDB" id="9795421at2"/>
<dbReference type="InterPro" id="IPR036779">
    <property type="entry name" value="LysM_dom_sf"/>
</dbReference>
<feature type="region of interest" description="Disordered" evidence="1">
    <location>
        <begin position="313"/>
        <end position="340"/>
    </location>
</feature>
<feature type="compositionally biased region" description="Low complexity" evidence="1">
    <location>
        <begin position="39"/>
        <end position="56"/>
    </location>
</feature>
<feature type="signal peptide" evidence="2">
    <location>
        <begin position="1"/>
        <end position="22"/>
    </location>
</feature>
<accession>A0A5B8G1C6</accession>
<dbReference type="PROSITE" id="PS51782">
    <property type="entry name" value="LYSM"/>
    <property type="match status" value="2"/>
</dbReference>
<dbReference type="InterPro" id="IPR018392">
    <property type="entry name" value="LysM"/>
</dbReference>
<organism evidence="4 5">
    <name type="scientific">Paroceanicella profunda</name>
    <dbReference type="NCBI Taxonomy" id="2579971"/>
    <lineage>
        <taxon>Bacteria</taxon>
        <taxon>Pseudomonadati</taxon>
        <taxon>Pseudomonadota</taxon>
        <taxon>Alphaproteobacteria</taxon>
        <taxon>Rhodobacterales</taxon>
        <taxon>Paracoccaceae</taxon>
        <taxon>Paroceanicella</taxon>
    </lineage>
</organism>
<dbReference type="PANTHER" id="PTHR21666">
    <property type="entry name" value="PEPTIDASE-RELATED"/>
    <property type="match status" value="1"/>
</dbReference>
<feature type="region of interest" description="Disordered" evidence="1">
    <location>
        <begin position="195"/>
        <end position="216"/>
    </location>
</feature>
<dbReference type="InterPro" id="IPR016047">
    <property type="entry name" value="M23ase_b-sheet_dom"/>
</dbReference>
<dbReference type="CDD" id="cd12797">
    <property type="entry name" value="M23_peptidase"/>
    <property type="match status" value="1"/>
</dbReference>
<evidence type="ECO:0000256" key="1">
    <source>
        <dbReference type="SAM" id="MobiDB-lite"/>
    </source>
</evidence>
<proteinExistence type="predicted"/>
<dbReference type="Gene3D" id="3.10.350.10">
    <property type="entry name" value="LysM domain"/>
    <property type="match status" value="2"/>
</dbReference>
<dbReference type="SUPFAM" id="SSF54106">
    <property type="entry name" value="LysM domain"/>
    <property type="match status" value="2"/>
</dbReference>
<keyword evidence="2" id="KW-0732">Signal</keyword>
<dbReference type="SMART" id="SM00257">
    <property type="entry name" value="LysM"/>
    <property type="match status" value="2"/>
</dbReference>
<dbReference type="RefSeq" id="WP_138574740.1">
    <property type="nucleotide sequence ID" value="NZ_CP040818.1"/>
</dbReference>
<evidence type="ECO:0000313" key="4">
    <source>
        <dbReference type="EMBL" id="QDL92872.1"/>
    </source>
</evidence>
<feature type="region of interest" description="Disordered" evidence="1">
    <location>
        <begin position="26"/>
        <end position="59"/>
    </location>
</feature>
<dbReference type="InterPro" id="IPR011055">
    <property type="entry name" value="Dup_hybrid_motif"/>
</dbReference>
<dbReference type="SUPFAM" id="SSF51261">
    <property type="entry name" value="Duplicated hybrid motif"/>
    <property type="match status" value="1"/>
</dbReference>